<reference evidence="13" key="2">
    <citation type="submission" date="2025-08" db="UniProtKB">
        <authorList>
            <consortium name="RefSeq"/>
        </authorList>
    </citation>
    <scope>IDENTIFICATION</scope>
    <source>
        <tissue evidence="13">Leaf</tissue>
    </source>
</reference>
<evidence type="ECO:0000256" key="9">
    <source>
        <dbReference type="ARBA" id="ARBA00023326"/>
    </source>
</evidence>
<name>A0A9R0HZJ8_SPIOL</name>
<feature type="domain" description="GH18" evidence="11">
    <location>
        <begin position="22"/>
        <end position="299"/>
    </location>
</feature>
<keyword evidence="8" id="KW-0119">Carbohydrate metabolism</keyword>
<accession>A0A9R0HZJ8</accession>
<keyword evidence="5 10" id="KW-0732">Signal</keyword>
<evidence type="ECO:0000313" key="12">
    <source>
        <dbReference type="Proteomes" id="UP000813463"/>
    </source>
</evidence>
<dbReference type="CDD" id="cd02877">
    <property type="entry name" value="GH18_hevamine_XipI_class_III"/>
    <property type="match status" value="1"/>
</dbReference>
<dbReference type="GO" id="GO:0008843">
    <property type="term" value="F:endochitinase activity"/>
    <property type="evidence" value="ECO:0007669"/>
    <property type="project" value="UniProtKB-EC"/>
</dbReference>
<evidence type="ECO:0000256" key="4">
    <source>
        <dbReference type="ARBA" id="ARBA00022525"/>
    </source>
</evidence>
<keyword evidence="12" id="KW-1185">Reference proteome</keyword>
<dbReference type="InterPro" id="IPR017853">
    <property type="entry name" value="GH"/>
</dbReference>
<dbReference type="SUPFAM" id="SSF51445">
    <property type="entry name" value="(Trans)glycosidases"/>
    <property type="match status" value="1"/>
</dbReference>
<evidence type="ECO:0000256" key="2">
    <source>
        <dbReference type="ARBA" id="ARBA00004613"/>
    </source>
</evidence>
<keyword evidence="4" id="KW-0964">Secreted</keyword>
<evidence type="ECO:0000256" key="1">
    <source>
        <dbReference type="ARBA" id="ARBA00000822"/>
    </source>
</evidence>
<feature type="signal peptide" evidence="10">
    <location>
        <begin position="1"/>
        <end position="21"/>
    </location>
</feature>
<keyword evidence="6" id="KW-0146">Chitin degradation</keyword>
<evidence type="ECO:0000313" key="13">
    <source>
        <dbReference type="RefSeq" id="XP_021839924.2"/>
    </source>
</evidence>
<dbReference type="KEGG" id="soe:110779749"/>
<comment type="subcellular location">
    <subcellularLocation>
        <location evidence="2">Secreted</location>
    </subcellularLocation>
</comment>
<comment type="similarity">
    <text evidence="3">Belongs to the glycosyl hydrolase 18 family. Chitinase class II subfamily.</text>
</comment>
<evidence type="ECO:0000256" key="10">
    <source>
        <dbReference type="SAM" id="SignalP"/>
    </source>
</evidence>
<keyword evidence="9" id="KW-0624">Polysaccharide degradation</keyword>
<evidence type="ECO:0000256" key="5">
    <source>
        <dbReference type="ARBA" id="ARBA00022729"/>
    </source>
</evidence>
<dbReference type="InterPro" id="IPR045321">
    <property type="entry name" value="Cts1-like"/>
</dbReference>
<dbReference type="GO" id="GO:0005576">
    <property type="term" value="C:extracellular region"/>
    <property type="evidence" value="ECO:0000318"/>
    <property type="project" value="GO_Central"/>
</dbReference>
<protein>
    <submittedName>
        <fullName evidence="13">Acidic endochitinase-like</fullName>
    </submittedName>
</protein>
<dbReference type="Proteomes" id="UP000813463">
    <property type="component" value="Chromosome 3"/>
</dbReference>
<reference evidence="12" key="1">
    <citation type="journal article" date="2021" name="Nat. Commun.">
        <title>Genomic analyses provide insights into spinach domestication and the genetic basis of agronomic traits.</title>
        <authorList>
            <person name="Cai X."/>
            <person name="Sun X."/>
            <person name="Xu C."/>
            <person name="Sun H."/>
            <person name="Wang X."/>
            <person name="Ge C."/>
            <person name="Zhang Z."/>
            <person name="Wang Q."/>
            <person name="Fei Z."/>
            <person name="Jiao C."/>
            <person name="Wang Q."/>
        </authorList>
    </citation>
    <scope>NUCLEOTIDE SEQUENCE [LARGE SCALE GENOMIC DNA]</scope>
    <source>
        <strain evidence="12">cv. Varoflay</strain>
    </source>
</reference>
<evidence type="ECO:0000256" key="7">
    <source>
        <dbReference type="ARBA" id="ARBA00023157"/>
    </source>
</evidence>
<dbReference type="RefSeq" id="XP_021839924.2">
    <property type="nucleotide sequence ID" value="XM_021984232.2"/>
</dbReference>
<comment type="catalytic activity">
    <reaction evidence="1">
        <text>Random endo-hydrolysis of N-acetyl-beta-D-glucosaminide (1-&gt;4)-beta-linkages in chitin and chitodextrins.</text>
        <dbReference type="EC" id="3.2.1.14"/>
    </reaction>
</comment>
<proteinExistence type="inferred from homology"/>
<sequence>MDFLTLTLIILATQFMNLCHGAGIATYWGQHGGEGTLAAACATGNYQYINIAFLNVFGNGRIPQLNLSSHCNTSIHGSCRWIGDDVVACQKKGIQVLLSLGGGVGTYSLSSTNDAQEVANYLWDNFLGGGTSNSRPFGNAILDGIDFHIKLGLSKNYDTLAKSLSSRSSTHQTVYLSAAPHCPFPDTYLSKAIKAGVFDYIWVQFFNNPSCQYDTGNSTNLVHFWDKWSTANAGLIFLGLPAGVDAATSGGYVPVDVVVTEVLPEIMEGPKFGGVMVWSRYYDEKTGYGAAIKGGLDGGDGGGHVSSIGIAIILN</sequence>
<dbReference type="GeneID" id="110779749"/>
<evidence type="ECO:0000256" key="6">
    <source>
        <dbReference type="ARBA" id="ARBA00023024"/>
    </source>
</evidence>
<dbReference type="PANTHER" id="PTHR45708">
    <property type="entry name" value="ENDOCHITINASE"/>
    <property type="match status" value="1"/>
</dbReference>
<dbReference type="Pfam" id="PF00704">
    <property type="entry name" value="Glyco_hydro_18"/>
    <property type="match status" value="1"/>
</dbReference>
<evidence type="ECO:0000259" key="11">
    <source>
        <dbReference type="PROSITE" id="PS51910"/>
    </source>
</evidence>
<dbReference type="GO" id="GO:0006032">
    <property type="term" value="P:chitin catabolic process"/>
    <property type="evidence" value="ECO:0007669"/>
    <property type="project" value="UniProtKB-KW"/>
</dbReference>
<evidence type="ECO:0000256" key="8">
    <source>
        <dbReference type="ARBA" id="ARBA00023277"/>
    </source>
</evidence>
<dbReference type="GO" id="GO:0050832">
    <property type="term" value="P:defense response to fungus"/>
    <property type="evidence" value="ECO:0000318"/>
    <property type="project" value="GO_Central"/>
</dbReference>
<dbReference type="PANTHER" id="PTHR45708:SF22">
    <property type="entry name" value="ACIDIC ENDOCHITINASE"/>
    <property type="match status" value="1"/>
</dbReference>
<dbReference type="GO" id="GO:0000272">
    <property type="term" value="P:polysaccharide catabolic process"/>
    <property type="evidence" value="ECO:0007669"/>
    <property type="project" value="UniProtKB-KW"/>
</dbReference>
<feature type="chain" id="PRO_5047122555" evidence="10">
    <location>
        <begin position="22"/>
        <end position="315"/>
    </location>
</feature>
<keyword evidence="7" id="KW-1015">Disulfide bond</keyword>
<gene>
    <name evidence="13" type="primary">LOC110779749</name>
</gene>
<dbReference type="InterPro" id="IPR050542">
    <property type="entry name" value="Glycosyl_Hydrlase18_Chitinase"/>
</dbReference>
<dbReference type="PROSITE" id="PS51910">
    <property type="entry name" value="GH18_2"/>
    <property type="match status" value="1"/>
</dbReference>
<organism evidence="12 13">
    <name type="scientific">Spinacia oleracea</name>
    <name type="common">Spinach</name>
    <dbReference type="NCBI Taxonomy" id="3562"/>
    <lineage>
        <taxon>Eukaryota</taxon>
        <taxon>Viridiplantae</taxon>
        <taxon>Streptophyta</taxon>
        <taxon>Embryophyta</taxon>
        <taxon>Tracheophyta</taxon>
        <taxon>Spermatophyta</taxon>
        <taxon>Magnoliopsida</taxon>
        <taxon>eudicotyledons</taxon>
        <taxon>Gunneridae</taxon>
        <taxon>Pentapetalae</taxon>
        <taxon>Caryophyllales</taxon>
        <taxon>Chenopodiaceae</taxon>
        <taxon>Chenopodioideae</taxon>
        <taxon>Anserineae</taxon>
        <taxon>Spinacia</taxon>
    </lineage>
</organism>
<dbReference type="InterPro" id="IPR001223">
    <property type="entry name" value="Glyco_hydro18_cat"/>
</dbReference>
<dbReference type="Gene3D" id="3.20.20.80">
    <property type="entry name" value="Glycosidases"/>
    <property type="match status" value="1"/>
</dbReference>
<evidence type="ECO:0000256" key="3">
    <source>
        <dbReference type="ARBA" id="ARBA00009121"/>
    </source>
</evidence>
<dbReference type="AlphaFoldDB" id="A0A9R0HZJ8"/>